<keyword evidence="4 5" id="KW-0472">Membrane</keyword>
<comment type="caution">
    <text evidence="6">The sequence shown here is derived from an EMBL/GenBank/DDBJ whole genome shotgun (WGS) entry which is preliminary data.</text>
</comment>
<evidence type="ECO:0000313" key="6">
    <source>
        <dbReference type="EMBL" id="TCN31623.1"/>
    </source>
</evidence>
<dbReference type="AlphaFoldDB" id="A0A4R2BX73"/>
<evidence type="ECO:0000256" key="1">
    <source>
        <dbReference type="ARBA" id="ARBA00004141"/>
    </source>
</evidence>
<protein>
    <recommendedName>
        <fullName evidence="5">Probable membrane transporter protein</fullName>
    </recommendedName>
</protein>
<feature type="transmembrane region" description="Helical" evidence="5">
    <location>
        <begin position="95"/>
        <end position="113"/>
    </location>
</feature>
<name>A0A4R2BX73_SHIGR</name>
<dbReference type="GO" id="GO:0005886">
    <property type="term" value="C:plasma membrane"/>
    <property type="evidence" value="ECO:0007669"/>
    <property type="project" value="UniProtKB-SubCell"/>
</dbReference>
<comment type="subcellular location">
    <subcellularLocation>
        <location evidence="5">Cell membrane</location>
        <topology evidence="5">Multi-pass membrane protein</topology>
    </subcellularLocation>
    <subcellularLocation>
        <location evidence="1">Membrane</location>
        <topology evidence="1">Multi-pass membrane protein</topology>
    </subcellularLocation>
</comment>
<feature type="transmembrane region" description="Helical" evidence="5">
    <location>
        <begin position="71"/>
        <end position="89"/>
    </location>
</feature>
<proteinExistence type="inferred from homology"/>
<sequence length="245" mass="26264">MTVVLFAGMTVTVFLTSLLSGIFGMAGGMILLWVLLFLVPVATAIAVHGLVQMVSNGSRAWFSRDYLDYRILATLTAGLFSAAILLILVAYRPSLIVVSIVVGLLPILVWLPLGKLELDASKPLHAFTCGFLSGGLAIGVGVSGPSIDVFFIRTNMDRRTVIATKSAIQFLTHATKVAFYWDAAMTLSSEGWLAIAAAVPIAVLGTRSGNIILHRMTDADFRAWTRWIVTGIGAVYFVSGIMQLA</sequence>
<gene>
    <name evidence="6" type="ORF">EV665_15312</name>
</gene>
<reference evidence="6 7" key="1">
    <citation type="submission" date="2019-03" db="EMBL/GenBank/DDBJ databases">
        <title>Genomic Encyclopedia of Type Strains, Phase IV (KMG-IV): sequencing the most valuable type-strain genomes for metagenomic binning, comparative biology and taxonomic classification.</title>
        <authorList>
            <person name="Goeker M."/>
        </authorList>
    </citation>
    <scope>NUCLEOTIDE SEQUENCE [LARGE SCALE GENOMIC DNA]</scope>
    <source>
        <strain evidence="6 7">DSM 18401</strain>
    </source>
</reference>
<comment type="similarity">
    <text evidence="5">Belongs to the 4-toluene sulfonate uptake permease (TSUP) (TC 2.A.102) family.</text>
</comment>
<evidence type="ECO:0000313" key="7">
    <source>
        <dbReference type="Proteomes" id="UP000295351"/>
    </source>
</evidence>
<keyword evidence="7" id="KW-1185">Reference proteome</keyword>
<organism evidence="6 7">
    <name type="scientific">Shinella granuli</name>
    <dbReference type="NCBI Taxonomy" id="323621"/>
    <lineage>
        <taxon>Bacteria</taxon>
        <taxon>Pseudomonadati</taxon>
        <taxon>Pseudomonadota</taxon>
        <taxon>Alphaproteobacteria</taxon>
        <taxon>Hyphomicrobiales</taxon>
        <taxon>Rhizobiaceae</taxon>
        <taxon>Shinella</taxon>
    </lineage>
</organism>
<feature type="transmembrane region" description="Helical" evidence="5">
    <location>
        <begin position="30"/>
        <end position="51"/>
    </location>
</feature>
<feature type="transmembrane region" description="Helical" evidence="5">
    <location>
        <begin position="125"/>
        <end position="147"/>
    </location>
</feature>
<evidence type="ECO:0000256" key="3">
    <source>
        <dbReference type="ARBA" id="ARBA00022989"/>
    </source>
</evidence>
<evidence type="ECO:0000256" key="5">
    <source>
        <dbReference type="RuleBase" id="RU363041"/>
    </source>
</evidence>
<accession>A0A4R2BX73</accession>
<dbReference type="EMBL" id="SLVX01000053">
    <property type="protein sequence ID" value="TCN31623.1"/>
    <property type="molecule type" value="Genomic_DNA"/>
</dbReference>
<feature type="transmembrane region" description="Helical" evidence="5">
    <location>
        <begin position="224"/>
        <end position="244"/>
    </location>
</feature>
<keyword evidence="5" id="KW-1003">Cell membrane</keyword>
<dbReference type="RefSeq" id="WP_064333887.1">
    <property type="nucleotide sequence ID" value="NZ_BAABEI010000004.1"/>
</dbReference>
<evidence type="ECO:0000256" key="2">
    <source>
        <dbReference type="ARBA" id="ARBA00022692"/>
    </source>
</evidence>
<evidence type="ECO:0000256" key="4">
    <source>
        <dbReference type="ARBA" id="ARBA00023136"/>
    </source>
</evidence>
<dbReference type="InterPro" id="IPR002781">
    <property type="entry name" value="TM_pro_TauE-like"/>
</dbReference>
<feature type="transmembrane region" description="Helical" evidence="5">
    <location>
        <begin position="191"/>
        <end position="212"/>
    </location>
</feature>
<dbReference type="Pfam" id="PF01925">
    <property type="entry name" value="TauE"/>
    <property type="match status" value="1"/>
</dbReference>
<keyword evidence="2 5" id="KW-0812">Transmembrane</keyword>
<dbReference type="Proteomes" id="UP000295351">
    <property type="component" value="Unassembled WGS sequence"/>
</dbReference>
<keyword evidence="3 5" id="KW-1133">Transmembrane helix</keyword>